<dbReference type="Proteomes" id="UP000092876">
    <property type="component" value="Unassembled WGS sequence"/>
</dbReference>
<gene>
    <name evidence="1" type="ORF">VAT7223_01881</name>
</gene>
<organism evidence="1 2">
    <name type="scientific">Vibrio atlanticus</name>
    <dbReference type="NCBI Taxonomy" id="693153"/>
    <lineage>
        <taxon>Bacteria</taxon>
        <taxon>Pseudomonadati</taxon>
        <taxon>Pseudomonadota</taxon>
        <taxon>Gammaproteobacteria</taxon>
        <taxon>Vibrionales</taxon>
        <taxon>Vibrionaceae</taxon>
        <taxon>Vibrio</taxon>
    </lineage>
</organism>
<protein>
    <submittedName>
        <fullName evidence="1">Uncharacterized protein</fullName>
    </submittedName>
</protein>
<evidence type="ECO:0000313" key="1">
    <source>
        <dbReference type="EMBL" id="SBS63871.1"/>
    </source>
</evidence>
<proteinExistence type="predicted"/>
<name>A0A1C3IR48_9VIBR</name>
<reference evidence="2" key="1">
    <citation type="submission" date="2016-06" db="EMBL/GenBank/DDBJ databases">
        <authorList>
            <person name="Rodrigo-Torres Lidia"/>
            <person name="Arahal R.David."/>
        </authorList>
    </citation>
    <scope>NUCLEOTIDE SEQUENCE [LARGE SCALE GENOMIC DNA]</scope>
    <source>
        <strain evidence="2">CECT 7223</strain>
    </source>
</reference>
<dbReference type="EMBL" id="FLQP01000023">
    <property type="protein sequence ID" value="SBS63871.1"/>
    <property type="molecule type" value="Genomic_DNA"/>
</dbReference>
<dbReference type="AlphaFoldDB" id="A0A1C3IR48"/>
<evidence type="ECO:0000313" key="2">
    <source>
        <dbReference type="Proteomes" id="UP000092876"/>
    </source>
</evidence>
<accession>A0A1C3IR48</accession>
<sequence length="67" mass="7390">MVNVLLVSGCLPRYFAGFGTSAHGKPFVITTAQHFHSKFLSESDAHSIVERLQNSWPLAQVSYVVGR</sequence>
<dbReference type="RefSeq" id="WP_065679025.1">
    <property type="nucleotide sequence ID" value="NZ_AP025461.1"/>
</dbReference>
<dbReference type="GeneID" id="94235536"/>